<evidence type="ECO:0000256" key="1">
    <source>
        <dbReference type="ARBA" id="ARBA00022553"/>
    </source>
</evidence>
<keyword evidence="4" id="KW-0949">S-adenosyl-L-methionine</keyword>
<keyword evidence="1" id="KW-0597">Phosphoprotein</keyword>
<comment type="caution">
    <text evidence="5">The sequence shown here is derived from an EMBL/GenBank/DDBJ whole genome shotgun (WGS) entry which is preliminary data.</text>
</comment>
<dbReference type="OrthoDB" id="276151at2759"/>
<keyword evidence="6" id="KW-1185">Reference proteome</keyword>
<dbReference type="RefSeq" id="XP_019021401.1">
    <property type="nucleotide sequence ID" value="XM_019172109.1"/>
</dbReference>
<evidence type="ECO:0000256" key="3">
    <source>
        <dbReference type="ARBA" id="ARBA00022679"/>
    </source>
</evidence>
<dbReference type="PROSITE" id="PS51585">
    <property type="entry name" value="SAM_MT_TPMT"/>
    <property type="match status" value="1"/>
</dbReference>
<dbReference type="Pfam" id="PF05724">
    <property type="entry name" value="TPMT"/>
    <property type="match status" value="1"/>
</dbReference>
<keyword evidence="2" id="KW-0489">Methyltransferase</keyword>
<dbReference type="InterPro" id="IPR029063">
    <property type="entry name" value="SAM-dependent_MTases_sf"/>
</dbReference>
<dbReference type="Gene3D" id="3.40.50.150">
    <property type="entry name" value="Vaccinia Virus protein VP39"/>
    <property type="match status" value="1"/>
</dbReference>
<evidence type="ECO:0000313" key="5">
    <source>
        <dbReference type="EMBL" id="GAO50153.1"/>
    </source>
</evidence>
<proteinExistence type="predicted"/>
<reference evidence="5 6" key="1">
    <citation type="journal article" date="2011" name="J. Gen. Appl. Microbiol.">
        <title>Draft genome sequencing of the enigmatic yeast Saitoella complicata.</title>
        <authorList>
            <person name="Nishida H."/>
            <person name="Hamamoto M."/>
            <person name="Sugiyama J."/>
        </authorList>
    </citation>
    <scope>NUCLEOTIDE SEQUENCE [LARGE SCALE GENOMIC DNA]</scope>
    <source>
        <strain evidence="5 6">NRRL Y-17804</strain>
    </source>
</reference>
<evidence type="ECO:0008006" key="7">
    <source>
        <dbReference type="Google" id="ProtNLM"/>
    </source>
</evidence>
<reference evidence="5 6" key="2">
    <citation type="journal article" date="2014" name="J. Gen. Appl. Microbiol.">
        <title>The early diverging ascomycetous budding yeast Saitoella complicata has three histone deacetylases belonging to the Clr6, Hos2, and Rpd3 lineages.</title>
        <authorList>
            <person name="Nishida H."/>
            <person name="Matsumoto T."/>
            <person name="Kondo S."/>
            <person name="Hamamoto M."/>
            <person name="Yoshikawa H."/>
        </authorList>
    </citation>
    <scope>NUCLEOTIDE SEQUENCE [LARGE SCALE GENOMIC DNA]</scope>
    <source>
        <strain evidence="5 6">NRRL Y-17804</strain>
    </source>
</reference>
<dbReference type="Proteomes" id="UP000033140">
    <property type="component" value="Unassembled WGS sequence"/>
</dbReference>
<dbReference type="GO" id="GO:0008757">
    <property type="term" value="F:S-adenosylmethionine-dependent methyltransferase activity"/>
    <property type="evidence" value="ECO:0007669"/>
    <property type="project" value="InterPro"/>
</dbReference>
<organism evidence="5 6">
    <name type="scientific">Saitoella complicata (strain BCRC 22490 / CBS 7301 / JCM 7358 / NBRC 10748 / NRRL Y-17804)</name>
    <dbReference type="NCBI Taxonomy" id="698492"/>
    <lineage>
        <taxon>Eukaryota</taxon>
        <taxon>Fungi</taxon>
        <taxon>Dikarya</taxon>
        <taxon>Ascomycota</taxon>
        <taxon>Taphrinomycotina</taxon>
        <taxon>Taphrinomycotina incertae sedis</taxon>
        <taxon>Saitoella</taxon>
    </lineage>
</organism>
<dbReference type="CDD" id="cd02440">
    <property type="entry name" value="AdoMet_MTases"/>
    <property type="match status" value="1"/>
</dbReference>
<gene>
    <name evidence="5" type="ORF">G7K_4287-t1</name>
</gene>
<name>A0A0E9NK19_SAICN</name>
<dbReference type="PANTHER" id="PTHR32183:SF6">
    <property type="entry name" value="CYSTEINE SULFINATE DESULFINASE_CYSTEINE DESULFURASE AND RELATED ENZYMES"/>
    <property type="match status" value="1"/>
</dbReference>
<dbReference type="EMBL" id="BACD03000030">
    <property type="protein sequence ID" value="GAO50153.1"/>
    <property type="molecule type" value="Genomic_DNA"/>
</dbReference>
<reference evidence="5 6" key="3">
    <citation type="journal article" date="2015" name="Genome Announc.">
        <title>Draft Genome Sequence of the Archiascomycetous Yeast Saitoella complicata.</title>
        <authorList>
            <person name="Yamauchi K."/>
            <person name="Kondo S."/>
            <person name="Hamamoto M."/>
            <person name="Takahashi Y."/>
            <person name="Ogura Y."/>
            <person name="Hayashi T."/>
            <person name="Nishida H."/>
        </authorList>
    </citation>
    <scope>NUCLEOTIDE SEQUENCE [LARGE SCALE GENOMIC DNA]</scope>
    <source>
        <strain evidence="5 6">NRRL Y-17804</strain>
    </source>
</reference>
<dbReference type="OMA" id="EQTFFCA"/>
<dbReference type="GO" id="GO:0032259">
    <property type="term" value="P:methylation"/>
    <property type="evidence" value="ECO:0007669"/>
    <property type="project" value="UniProtKB-KW"/>
</dbReference>
<dbReference type="PANTHER" id="PTHR32183">
    <property type="match status" value="1"/>
</dbReference>
<evidence type="ECO:0000313" key="6">
    <source>
        <dbReference type="Proteomes" id="UP000033140"/>
    </source>
</evidence>
<protein>
    <recommendedName>
        <fullName evidence="7">Methyltransferase domain-containing protein</fullName>
    </recommendedName>
</protein>
<keyword evidence="3" id="KW-0808">Transferase</keyword>
<sequence>MPTPLQSHFDNKGSWSDLWQIKKTPWDRGFVSPSLVELIEERKFPVIPDNARENAATPIGIVPGCGKGYDVAYLSRALDAQVYGYDIAPEAVELAKAQYPDTNNDRINFLVADFFKELPEGVEGRVDFGFDYTFLCALHPSLRPTWAARWSEVMKPGGHLIALMHPITGHQGGPPYALTPELYQELLGDNFENVYFEKPGKMHEGESSAKDMMSVWRRK</sequence>
<evidence type="ECO:0000256" key="4">
    <source>
        <dbReference type="ARBA" id="ARBA00022691"/>
    </source>
</evidence>
<accession>A0A0E9NK19</accession>
<dbReference type="InterPro" id="IPR008854">
    <property type="entry name" value="TPMT"/>
</dbReference>
<evidence type="ECO:0000256" key="2">
    <source>
        <dbReference type="ARBA" id="ARBA00022603"/>
    </source>
</evidence>
<dbReference type="SUPFAM" id="SSF53335">
    <property type="entry name" value="S-adenosyl-L-methionine-dependent methyltransferases"/>
    <property type="match status" value="1"/>
</dbReference>
<dbReference type="AlphaFoldDB" id="A0A0E9NK19"/>
<dbReference type="STRING" id="698492.A0A0E9NK19"/>